<feature type="domain" description="Immunoglobulin" evidence="2">
    <location>
        <begin position="34"/>
        <end position="134"/>
    </location>
</feature>
<feature type="compositionally biased region" description="Basic and acidic residues" evidence="1">
    <location>
        <begin position="3398"/>
        <end position="3407"/>
    </location>
</feature>
<feature type="compositionally biased region" description="Polar residues" evidence="1">
    <location>
        <begin position="3277"/>
        <end position="3291"/>
    </location>
</feature>
<feature type="compositionally biased region" description="Basic and acidic residues" evidence="1">
    <location>
        <begin position="3367"/>
        <end position="3378"/>
    </location>
</feature>
<feature type="compositionally biased region" description="Basic and acidic residues" evidence="1">
    <location>
        <begin position="3140"/>
        <end position="3156"/>
    </location>
</feature>
<feature type="compositionally biased region" description="Basic and acidic residues" evidence="1">
    <location>
        <begin position="2894"/>
        <end position="2940"/>
    </location>
</feature>
<feature type="compositionally biased region" description="Low complexity" evidence="1">
    <location>
        <begin position="2691"/>
        <end position="2702"/>
    </location>
</feature>
<feature type="compositionally biased region" description="Basic and acidic residues" evidence="1">
    <location>
        <begin position="2869"/>
        <end position="2883"/>
    </location>
</feature>
<feature type="region of interest" description="Disordered" evidence="1">
    <location>
        <begin position="2818"/>
        <end position="2847"/>
    </location>
</feature>
<comment type="caution">
    <text evidence="3">The sequence shown here is derived from an EMBL/GenBank/DDBJ whole genome shotgun (WGS) entry which is preliminary data.</text>
</comment>
<feature type="compositionally biased region" description="Basic and acidic residues" evidence="1">
    <location>
        <begin position="3199"/>
        <end position="3219"/>
    </location>
</feature>
<gene>
    <name evidence="3" type="ORF">CJN711_LOCUS18961</name>
</gene>
<feature type="region of interest" description="Disordered" evidence="1">
    <location>
        <begin position="2060"/>
        <end position="2107"/>
    </location>
</feature>
<feature type="compositionally biased region" description="Acidic residues" evidence="1">
    <location>
        <begin position="1019"/>
        <end position="1033"/>
    </location>
</feature>
<feature type="compositionally biased region" description="Basic and acidic residues" evidence="1">
    <location>
        <begin position="3012"/>
        <end position="3034"/>
    </location>
</feature>
<sequence length="3685" mass="414803">MASDEDRIPKFVNIDEQYGSNRADSILFGFEQELKSVTVREGDSARLEAKIRLLSTSSNIQIDRSLLHVEWRLNDTHITSDHNPRYRFNSISEENLYWMDIRLCEQQDEGVYTIYISYDHDRFHDESSAYLFVDSFTNEKEEQPDQISQQGLSAGDSWSSATSLDRFIPPTITQSLLSTYRYRSGNRVQLQVEYFSPSVQCHCTWQVQHINDSVPQPVQYGSIVNTNYSSTLTIDSITPELQGLYIFHVENVYGHARTQTDIIVNKDDTDDEQQDYLEYQEALEEPPIKKKHTDDESHLHLQGPYHKRISMMHHMPLEETINYEDFKVHIPGGAKEEILIHTEFVPPTPRLSIVGENLKLLPTDTNVDQQQWQPNKEFVDRMQFEELSPLSLIDTVQKYIHENIPQSTALTVQQQEQQLPLLDNIITVEESQNISSAPIVYDEGLSNVDQWSDFIPDSNTDVPSPLRRASKISRLMMSANEFDEGQHIAHLIDQRIAVGSVRTSDKTNIIQQPESRPDFSILDKGAIARSQSEIPQSYEYKAPADLKQESTATLRTDTLALSGHDIESQETPINVDHQRRQESGGIEQIAKLVSQPSVTIDFPILDESSVYLDQLQRPELPQSVTYKAPADIQSTAGSLFTSASAFSQDEPAHDTPININQFIQHTAQDKPVSDTTEQQTTTIIQSSAITDSPILQEVLTHLDQVHLLDAAQSVQYEAPTDIQLVTGSRPAASSARITEESAQETPVNINQLRQSMAKDFSAADGIQQQVSSVMRLSTTTDLPILDETSIHLDQIHRPDIPQTVQYKAPVDIEPSAGSIRTTTSALSIEEPARDVSCNVTQLHQATARDLSDTGRQRASVISILSQAVGLPVLDEAPFNINQIQRTEAPQSFEYKAPADIKQVSATLYSTPSVLASDIEHDQTMLSSAEGCQQQQGYKKYRPSVVSDLSYASAEDEFSELPHEVQVQQQRLLKIPRKLLEQPKIIQNRSSIVENDDQAQSTSLSHRRQMVAALKKLEDKEIEEEEKEKEEETDSTISPEISMNVDEIIETIHVEDELLEPKKPFVTDIYVPTDEDMSLLTSTFVDVLPSIAETSLPVNQLETIASDQTAKEETQSLINQIDQVSSSQIGSLDLPTMEDISSYVSIEQEQPTLMTQSTEEPFELSFEKIVDYIEIPHSKSDSDENKPEAIIIIDEIKPMKPISTFEDTTGYVVLSENVPILNLKSENIQQINGDTTTEHISHTSLIDRSGRLHDESVESLSVPVQPNLLPLATMPDVAIHADKRHTPERSIQDVLASISKDHDEFFDTESEGASGTTKNEAIRIAPFHEPPITLAIVEKLQHDAAIDLKMDEFHEPQPIVTSMEAPDIKESQPIETKDVEQEIPLQTIVQEEDERILLAQQEPILEKQTTELLLSSEQQPISIQIVESNQEIPPIKNEEQSKISQNEQEPTVYEIIQTSAATEIQSLMQVPSTIQKIDINQNVIEIPSEQVLSSDKIITQEATTQLQTLPTVEKQETTEKIESSTLETDQLSQTLRFEPAIEQALNVDTLKTDDKIVITTPQMTTTTETSSIPMEHIAHETIPITQQYVSQQSSEFKEKHSTKEGKSTVETTGTGTTISVEQQDLFTPLDEQKSKLAELQQPITLQVEEHEKISAEKQELPQLKEMEQTVLPEEKLKLVFDQTQQLSEANEEQKAIKFEMSEEQPAVTYQIQPAQFDQQLEKSAGEQTFISMEESEPLLFRAQELQQKTIEALQQTQPQLISKDKVEHIEGQKVEIFQKEHPQSVVEEKIETEEQIQQRLMQELQSIREDKDSVVEVVQIEKAQSETKQKTISTETSQGPSHKQLDMQLDTITKPQQVTKIQEEKSQPVDEAQLPKTTNITEEVPHSVQIQPTEHAQLLPTIPVMPVEQKQRSQSTQVSEEKSQPVEVQQVEELQISQPVEVVQNEEPKPIQTSTEKLEPVEVKLTQETIPTQVLEEAAKPIEVKSIAEVEQPKPKNVLGEKSETVDVKKIEVAQPSHAPDGKSQPVEGTQIEETQAKPTEVYQETTQLIEAIQVEENQQIKPTQLSQANPQSVEVTQTSTDKPYPVEVKSIEETKQQTPTDVPDKKPETVEVKSIEETKQQTLTDVPDKKPETVEVSSIEKLQQPKPIAVAQEKLQYVEVKKTEDAQSSHVPDEEPQQVEVKSIEEVVTTHMHENKMQQVEAQHIEIAQEPKSTHVLEKAATLIEVKSIAEVEQLKPKNVLGEKSETVDVKKIEVAQPSHAPDGKSQPVEGTQIEETQAKPTEVYQETTQLIEAIQVEENQQIKPTQLSQAKPQSVEVTQIEEAQPTQTSTDKPYPVEVKSIEETKQQTLTDVPDKKPETVEVSSIEKLQQPKPIAVAQEKLQYVEVKKTEDAQSSHVPDEEPQQVEVKSIEEVVTTHMHENKMQQVEAQHIEIAQEPKSTHVLEKAATLIEVKSIAEVEQLKPKNVLGEKSETVDVKKIEVAQPSHAPDGKSQPVEGTQIEETQAKPTEVYQETTQLIEAIQVEENQQIKPTQLSQAKPQSVEVTQIEEAQPTQTSTDKPYPVEVKSIEETKQQTPRDVPDKKPETVEVNSIEELEQPKPIDVAQEKLQYVEVKKTEDAQSSHVPEKEPQQVEVKSIEDAITTHIHEDKLQPVGIKLIEEVQVPKQIQLLEENPQPAEVKQVEEAESSQPKEIPIEKPQPIEITENLKQTNVLQETPEAVKVKSIEETEQPKLTNVSEEKVHPVEIKEIGEVQPSYVSDENSQPVAVKPVDETIPMQSTRIPDEKPQSVDVKHVEEVQQSQSTEVLQQKTQSIEIKQEDEVQLSQPLPVTPVEMIKAPQSTEVPEKELQTLEVKQIVETQHSEQPQISEEKPKPVEFNRDEQTQLSQPVLVKSIDDNKQSESTHAPEGEQKPSEKIQSKPTVENKPEIVEENRAEKIQDQKQSAAAHQKPQPVEEEKLEKVDESHTQTLITETLKQVEEPLATNTDEFKLKTIAEEDKKKRVDTQQQIEPEESKSETAPQDKSKITEEEKTKLIEPTPSKQVEESKIAIPTEEKTTQEDTTKVKKAEKPGNEASAEDKGKSVEETKLNTATEGKTTTLDTKKHKQAEQSKSIEVEKPNKVDEKTILPEEAALKTINETKPTDATEGKTESPDGAKQKKVGKRKSTTAEEEKPTQLEEGNIKALHEKTNQVEESQSKATLEETTKSHDVHIQNQPEEKANLVGQPKTETPAEDNTKLNETVTFKHFQELEPEVTVDGKAQLYEAKKEKKPEDVHFKQVQQQKPEAIQQTKETAVDEAISRTAEPHTILHSEEYKSNITQDEQTADERQRKPAREDNIPGTEHVHLTDIEQQKKQLSEEETIQSPEKSSPKEAEDETRKLQSAQTTKPSDVQKQTSQAEKQEKTKTINDKLIQLQHAPFPMDEGSAKPAEQTTEPKSHETKTKPTKDKTEQWGEQDTTQSQTRADEIHKQQDQTPQAPENRTKIIEQPASKQATEDTPETTEEANLTNLPEKTPEASKDTAISNAEHKVEHGQETPPKTSSEDKQIHKPTLTKVIAETTESEKLPQLGVNVMQVPEATQILDAVKSNKTDDDKAETAKDAQHEATAIQKDHRQTAAEVTPKDEKEVKVKAEAKEAKAHEVARDQPEVDKEAEEKAKAIEEAKAKNVADEKLEADRKAEEKAKAIEE</sequence>
<feature type="region of interest" description="Disordered" evidence="1">
    <location>
        <begin position="3584"/>
        <end position="3685"/>
    </location>
</feature>
<protein>
    <recommendedName>
        <fullName evidence="2">Immunoglobulin domain-containing protein</fullName>
    </recommendedName>
</protein>
<feature type="compositionally biased region" description="Basic and acidic residues" evidence="1">
    <location>
        <begin position="1594"/>
        <end position="1606"/>
    </location>
</feature>
<feature type="compositionally biased region" description="Polar residues" evidence="1">
    <location>
        <begin position="2301"/>
        <end position="2318"/>
    </location>
</feature>
<dbReference type="InterPro" id="IPR013783">
    <property type="entry name" value="Ig-like_fold"/>
</dbReference>
<feature type="compositionally biased region" description="Basic and acidic residues" evidence="1">
    <location>
        <begin position="3106"/>
        <end position="3127"/>
    </location>
</feature>
<dbReference type="Gene3D" id="2.60.40.10">
    <property type="entry name" value="Immunoglobulins"/>
    <property type="match status" value="2"/>
</dbReference>
<dbReference type="SMART" id="SM00409">
    <property type="entry name" value="IG"/>
    <property type="match status" value="2"/>
</dbReference>
<feature type="region of interest" description="Disordered" evidence="1">
    <location>
        <begin position="2673"/>
        <end position="2702"/>
    </location>
</feature>
<dbReference type="SUPFAM" id="SSF48726">
    <property type="entry name" value="Immunoglobulin"/>
    <property type="match status" value="2"/>
</dbReference>
<dbReference type="EMBL" id="CAJNOV010008877">
    <property type="protein sequence ID" value="CAF1341724.1"/>
    <property type="molecule type" value="Genomic_DNA"/>
</dbReference>
<feature type="compositionally biased region" description="Polar residues" evidence="1">
    <location>
        <begin position="3379"/>
        <end position="3397"/>
    </location>
</feature>
<feature type="compositionally biased region" description="Polar residues" evidence="1">
    <location>
        <begin position="2274"/>
        <end position="2284"/>
    </location>
</feature>
<feature type="region of interest" description="Disordered" evidence="1">
    <location>
        <begin position="2301"/>
        <end position="2337"/>
    </location>
</feature>
<feature type="compositionally biased region" description="Polar residues" evidence="1">
    <location>
        <begin position="3088"/>
        <end position="3099"/>
    </location>
</feature>
<dbReference type="InterPro" id="IPR036179">
    <property type="entry name" value="Ig-like_dom_sf"/>
</dbReference>
<feature type="compositionally biased region" description="Basic and acidic residues" evidence="1">
    <location>
        <begin position="3432"/>
        <end position="3450"/>
    </location>
</feature>
<evidence type="ECO:0000256" key="1">
    <source>
        <dbReference type="SAM" id="MobiDB-lite"/>
    </source>
</evidence>
<feature type="compositionally biased region" description="Polar residues" evidence="1">
    <location>
        <begin position="2859"/>
        <end position="2868"/>
    </location>
</feature>
<feature type="region of interest" description="Disordered" evidence="1">
    <location>
        <begin position="3265"/>
        <end position="3547"/>
    </location>
</feature>
<feature type="region of interest" description="Disordered" evidence="1">
    <location>
        <begin position="2528"/>
        <end position="2586"/>
    </location>
</feature>
<reference evidence="3" key="1">
    <citation type="submission" date="2021-02" db="EMBL/GenBank/DDBJ databases">
        <authorList>
            <person name="Nowell W R."/>
        </authorList>
    </citation>
    <scope>NUCLEOTIDE SEQUENCE</scope>
</reference>
<feature type="compositionally biased region" description="Basic and acidic residues" evidence="1">
    <location>
        <begin position="3302"/>
        <end position="3314"/>
    </location>
</feature>
<feature type="compositionally biased region" description="Polar residues" evidence="1">
    <location>
        <begin position="2528"/>
        <end position="2545"/>
    </location>
</feature>
<evidence type="ECO:0000313" key="3">
    <source>
        <dbReference type="EMBL" id="CAF1341724.1"/>
    </source>
</evidence>
<feature type="region of interest" description="Disordered" evidence="1">
    <location>
        <begin position="2470"/>
        <end position="2511"/>
    </location>
</feature>
<feature type="region of interest" description="Disordered" evidence="1">
    <location>
        <begin position="2859"/>
        <end position="3238"/>
    </location>
</feature>
<feature type="compositionally biased region" description="Basic and acidic residues" evidence="1">
    <location>
        <begin position="2987"/>
        <end position="3004"/>
    </location>
</feature>
<feature type="non-terminal residue" evidence="3">
    <location>
        <position position="3685"/>
    </location>
</feature>
<name>A0A815GPV3_9BILA</name>
<feature type="compositionally biased region" description="Polar residues" evidence="1">
    <location>
        <begin position="1829"/>
        <end position="1840"/>
    </location>
</feature>
<feature type="compositionally biased region" description="Polar residues" evidence="1">
    <location>
        <begin position="3451"/>
        <end position="3461"/>
    </location>
</feature>
<evidence type="ECO:0000259" key="2">
    <source>
        <dbReference type="SMART" id="SM00409"/>
    </source>
</evidence>
<feature type="compositionally biased region" description="Basic and acidic residues" evidence="1">
    <location>
        <begin position="3166"/>
        <end position="3190"/>
    </location>
</feature>
<feature type="compositionally biased region" description="Polar residues" evidence="1">
    <location>
        <begin position="2501"/>
        <end position="2511"/>
    </location>
</feature>
<feature type="compositionally biased region" description="Basic and acidic residues" evidence="1">
    <location>
        <begin position="3324"/>
        <end position="3356"/>
    </location>
</feature>
<feature type="compositionally biased region" description="Basic and acidic residues" evidence="1">
    <location>
        <begin position="3265"/>
        <end position="3275"/>
    </location>
</feature>
<feature type="compositionally biased region" description="Basic and acidic residues" evidence="1">
    <location>
        <begin position="2953"/>
        <end position="2966"/>
    </location>
</feature>
<feature type="region of interest" description="Disordered" evidence="1">
    <location>
        <begin position="2615"/>
        <end position="2635"/>
    </location>
</feature>
<feature type="compositionally biased region" description="Polar residues" evidence="1">
    <location>
        <begin position="2060"/>
        <end position="2081"/>
    </location>
</feature>
<feature type="region of interest" description="Disordered" evidence="1">
    <location>
        <begin position="1823"/>
        <end position="1882"/>
    </location>
</feature>
<proteinExistence type="predicted"/>
<feature type="region of interest" description="Disordered" evidence="1">
    <location>
        <begin position="1904"/>
        <end position="1925"/>
    </location>
</feature>
<feature type="compositionally biased region" description="Basic and acidic residues" evidence="1">
    <location>
        <begin position="3042"/>
        <end position="3087"/>
    </location>
</feature>
<feature type="domain" description="Immunoglobulin" evidence="2">
    <location>
        <begin position="177"/>
        <end position="265"/>
    </location>
</feature>
<accession>A0A815GPV3</accession>
<dbReference type="InterPro" id="IPR003599">
    <property type="entry name" value="Ig_sub"/>
</dbReference>
<feature type="region of interest" description="Disordered" evidence="1">
    <location>
        <begin position="2252"/>
        <end position="2284"/>
    </location>
</feature>
<evidence type="ECO:0000313" key="4">
    <source>
        <dbReference type="Proteomes" id="UP000663855"/>
    </source>
</evidence>
<dbReference type="Proteomes" id="UP000663855">
    <property type="component" value="Unassembled WGS sequence"/>
</dbReference>
<feature type="region of interest" description="Disordered" evidence="1">
    <location>
        <begin position="1592"/>
        <end position="1611"/>
    </location>
</feature>
<organism evidence="3 4">
    <name type="scientific">Rotaria magnacalcarata</name>
    <dbReference type="NCBI Taxonomy" id="392030"/>
    <lineage>
        <taxon>Eukaryota</taxon>
        <taxon>Metazoa</taxon>
        <taxon>Spiralia</taxon>
        <taxon>Gnathifera</taxon>
        <taxon>Rotifera</taxon>
        <taxon>Eurotatoria</taxon>
        <taxon>Bdelloidea</taxon>
        <taxon>Philodinida</taxon>
        <taxon>Philodinidae</taxon>
        <taxon>Rotaria</taxon>
    </lineage>
</organism>
<feature type="region of interest" description="Disordered" evidence="1">
    <location>
        <begin position="1017"/>
        <end position="1036"/>
    </location>
</feature>
<dbReference type="CDD" id="cd00096">
    <property type="entry name" value="Ig"/>
    <property type="match status" value="1"/>
</dbReference>
<feature type="compositionally biased region" description="Polar residues" evidence="1">
    <location>
        <begin position="2031"/>
        <end position="2042"/>
    </location>
</feature>
<feature type="region of interest" description="Disordered" evidence="1">
    <location>
        <begin position="2011"/>
        <end position="2042"/>
    </location>
</feature>
<feature type="compositionally biased region" description="Basic and acidic residues" evidence="1">
    <location>
        <begin position="2470"/>
        <end position="2481"/>
    </location>
</feature>
<feature type="compositionally biased region" description="Polar residues" evidence="1">
    <location>
        <begin position="1849"/>
        <end position="1859"/>
    </location>
</feature>